<evidence type="ECO:0000313" key="1">
    <source>
        <dbReference type="EMBL" id="GBP80800.1"/>
    </source>
</evidence>
<name>A0A4C1YZW4_EUMVA</name>
<organism evidence="1 2">
    <name type="scientific">Eumeta variegata</name>
    <name type="common">Bagworm moth</name>
    <name type="synonym">Eumeta japonica</name>
    <dbReference type="NCBI Taxonomy" id="151549"/>
    <lineage>
        <taxon>Eukaryota</taxon>
        <taxon>Metazoa</taxon>
        <taxon>Ecdysozoa</taxon>
        <taxon>Arthropoda</taxon>
        <taxon>Hexapoda</taxon>
        <taxon>Insecta</taxon>
        <taxon>Pterygota</taxon>
        <taxon>Neoptera</taxon>
        <taxon>Endopterygota</taxon>
        <taxon>Lepidoptera</taxon>
        <taxon>Glossata</taxon>
        <taxon>Ditrysia</taxon>
        <taxon>Tineoidea</taxon>
        <taxon>Psychidae</taxon>
        <taxon>Oiketicinae</taxon>
        <taxon>Eumeta</taxon>
    </lineage>
</organism>
<protein>
    <submittedName>
        <fullName evidence="1">Uncharacterized protein</fullName>
    </submittedName>
</protein>
<sequence>MKAQSIRALHRHRHVFDPTPPPASSDTRYRFISLFPRSVPRESIRNPCIVSGARTRTYVGALFAARAHYARDLYWLIHFYRPYLIGPRTIIGMLRREPK</sequence>
<reference evidence="1 2" key="1">
    <citation type="journal article" date="2019" name="Commun. Biol.">
        <title>The bagworm genome reveals a unique fibroin gene that provides high tensile strength.</title>
        <authorList>
            <person name="Kono N."/>
            <person name="Nakamura H."/>
            <person name="Ohtoshi R."/>
            <person name="Tomita M."/>
            <person name="Numata K."/>
            <person name="Arakawa K."/>
        </authorList>
    </citation>
    <scope>NUCLEOTIDE SEQUENCE [LARGE SCALE GENOMIC DNA]</scope>
</reference>
<evidence type="ECO:0000313" key="2">
    <source>
        <dbReference type="Proteomes" id="UP000299102"/>
    </source>
</evidence>
<dbReference type="AlphaFoldDB" id="A0A4C1YZW4"/>
<comment type="caution">
    <text evidence="1">The sequence shown here is derived from an EMBL/GenBank/DDBJ whole genome shotgun (WGS) entry which is preliminary data.</text>
</comment>
<dbReference type="Proteomes" id="UP000299102">
    <property type="component" value="Unassembled WGS sequence"/>
</dbReference>
<keyword evidence="2" id="KW-1185">Reference proteome</keyword>
<accession>A0A4C1YZW4</accession>
<dbReference type="EMBL" id="BGZK01001482">
    <property type="protein sequence ID" value="GBP80800.1"/>
    <property type="molecule type" value="Genomic_DNA"/>
</dbReference>
<proteinExistence type="predicted"/>
<gene>
    <name evidence="1" type="ORF">EVAR_47286_1</name>
</gene>